<dbReference type="EMBL" id="JAUSXK010000001">
    <property type="protein sequence ID" value="MDQ0643846.1"/>
    <property type="molecule type" value="Genomic_DNA"/>
</dbReference>
<dbReference type="Pfam" id="PF00440">
    <property type="entry name" value="TetR_N"/>
    <property type="match status" value="1"/>
</dbReference>
<dbReference type="InterPro" id="IPR001647">
    <property type="entry name" value="HTH_TetR"/>
</dbReference>
<dbReference type="PANTHER" id="PTHR30055:SF238">
    <property type="entry name" value="MYCOFACTOCIN BIOSYNTHESIS TRANSCRIPTIONAL REGULATOR MFTR-RELATED"/>
    <property type="match status" value="1"/>
</dbReference>
<name>A0ABU0P934_9MICO</name>
<keyword evidence="8" id="KW-1185">Reference proteome</keyword>
<dbReference type="RefSeq" id="WP_307360971.1">
    <property type="nucleotide sequence ID" value="NZ_JAUSXK010000001.1"/>
</dbReference>
<evidence type="ECO:0000256" key="4">
    <source>
        <dbReference type="PROSITE-ProRule" id="PRU00335"/>
    </source>
</evidence>
<evidence type="ECO:0000256" key="2">
    <source>
        <dbReference type="ARBA" id="ARBA00023125"/>
    </source>
</evidence>
<dbReference type="Gene3D" id="1.10.357.10">
    <property type="entry name" value="Tetracycline Repressor, domain 2"/>
    <property type="match status" value="1"/>
</dbReference>
<gene>
    <name evidence="7" type="ORF">QFZ46_002006</name>
</gene>
<dbReference type="Proteomes" id="UP001239085">
    <property type="component" value="Unassembled WGS sequence"/>
</dbReference>
<keyword evidence="3" id="KW-0804">Transcription</keyword>
<keyword evidence="1" id="KW-0805">Transcription regulation</keyword>
<dbReference type="PRINTS" id="PR00455">
    <property type="entry name" value="HTHTETR"/>
</dbReference>
<evidence type="ECO:0000256" key="5">
    <source>
        <dbReference type="SAM" id="MobiDB-lite"/>
    </source>
</evidence>
<comment type="caution">
    <text evidence="7">The sequence shown here is derived from an EMBL/GenBank/DDBJ whole genome shotgun (WGS) entry which is preliminary data.</text>
</comment>
<evidence type="ECO:0000313" key="7">
    <source>
        <dbReference type="EMBL" id="MDQ0643846.1"/>
    </source>
</evidence>
<keyword evidence="2 4" id="KW-0238">DNA-binding</keyword>
<evidence type="ECO:0000256" key="1">
    <source>
        <dbReference type="ARBA" id="ARBA00023015"/>
    </source>
</evidence>
<evidence type="ECO:0000259" key="6">
    <source>
        <dbReference type="PROSITE" id="PS50977"/>
    </source>
</evidence>
<dbReference type="PANTHER" id="PTHR30055">
    <property type="entry name" value="HTH-TYPE TRANSCRIPTIONAL REGULATOR RUTR"/>
    <property type="match status" value="1"/>
</dbReference>
<sequence>MADVDLPAETLAEPARGAGLRERRHRRTARDIRDAALQLFESQGFAGTTVDQIAREAGVSPRTFFRYCASKEDALLLDEERAEEDILQAIARLQPGEDVLAALERSVEVIMARIEEVPLHRARTVRMRRVVDGEPALVAASLREESSRNGRLVAALSQSGATDPLHASAAVMVLSATMRLATDQWVRAAETGSARLVEHFRESQDAIRSVTARQPEAQ</sequence>
<dbReference type="InterPro" id="IPR009057">
    <property type="entry name" value="Homeodomain-like_sf"/>
</dbReference>
<feature type="DNA-binding region" description="H-T-H motif" evidence="4">
    <location>
        <begin position="49"/>
        <end position="68"/>
    </location>
</feature>
<evidence type="ECO:0000313" key="8">
    <source>
        <dbReference type="Proteomes" id="UP001239085"/>
    </source>
</evidence>
<evidence type="ECO:0000256" key="3">
    <source>
        <dbReference type="ARBA" id="ARBA00023163"/>
    </source>
</evidence>
<dbReference type="InterPro" id="IPR050109">
    <property type="entry name" value="HTH-type_TetR-like_transc_reg"/>
</dbReference>
<dbReference type="PROSITE" id="PS50977">
    <property type="entry name" value="HTH_TETR_2"/>
    <property type="match status" value="1"/>
</dbReference>
<protein>
    <submittedName>
        <fullName evidence="7">AcrR family transcriptional regulator</fullName>
    </submittedName>
</protein>
<organism evidence="7 8">
    <name type="scientific">Microbacterium murale</name>
    <dbReference type="NCBI Taxonomy" id="1081040"/>
    <lineage>
        <taxon>Bacteria</taxon>
        <taxon>Bacillati</taxon>
        <taxon>Actinomycetota</taxon>
        <taxon>Actinomycetes</taxon>
        <taxon>Micrococcales</taxon>
        <taxon>Microbacteriaceae</taxon>
        <taxon>Microbacterium</taxon>
    </lineage>
</organism>
<reference evidence="7 8" key="1">
    <citation type="submission" date="2023-07" db="EMBL/GenBank/DDBJ databases">
        <title>Comparative genomics of wheat-associated soil bacteria to identify genetic determinants of phenazine resistance.</title>
        <authorList>
            <person name="Mouncey N."/>
        </authorList>
    </citation>
    <scope>NUCLEOTIDE SEQUENCE [LARGE SCALE GENOMIC DNA]</scope>
    <source>
        <strain evidence="7 8">W2I7</strain>
    </source>
</reference>
<accession>A0ABU0P934</accession>
<feature type="region of interest" description="Disordered" evidence="5">
    <location>
        <begin position="1"/>
        <end position="25"/>
    </location>
</feature>
<dbReference type="SUPFAM" id="SSF46689">
    <property type="entry name" value="Homeodomain-like"/>
    <property type="match status" value="1"/>
</dbReference>
<feature type="domain" description="HTH tetR-type" evidence="6">
    <location>
        <begin position="26"/>
        <end position="86"/>
    </location>
</feature>
<proteinExistence type="predicted"/>